<keyword evidence="6 9" id="KW-0812">Transmembrane</keyword>
<reference evidence="12 13" key="1">
    <citation type="submission" date="2018-05" db="EMBL/GenBank/DDBJ databases">
        <title>Genomic Encyclopedia of Type Strains, Phase III (KMG-III): the genomes of soil and plant-associated and newly described type strains.</title>
        <authorList>
            <person name="Whitman W."/>
        </authorList>
    </citation>
    <scope>NUCLEOTIDE SEQUENCE [LARGE SCALE GENOMIC DNA]</scope>
    <source>
        <strain evidence="12 13">CECT 5696</strain>
    </source>
</reference>
<dbReference type="CDD" id="cd06261">
    <property type="entry name" value="TM_PBP2"/>
    <property type="match status" value="1"/>
</dbReference>
<proteinExistence type="inferred from homology"/>
<evidence type="ECO:0000313" key="13">
    <source>
        <dbReference type="Proteomes" id="UP000246635"/>
    </source>
</evidence>
<dbReference type="PANTHER" id="PTHR30183">
    <property type="entry name" value="MOLYBDENUM TRANSPORT SYSTEM PERMEASE PROTEIN MODB"/>
    <property type="match status" value="1"/>
</dbReference>
<comment type="similarity">
    <text evidence="2 10">Belongs to the binding-protein-dependent transport system permease family. CysTW subfamily.</text>
</comment>
<feature type="transmembrane region" description="Helical" evidence="9">
    <location>
        <begin position="195"/>
        <end position="213"/>
    </location>
</feature>
<evidence type="ECO:0000259" key="11">
    <source>
        <dbReference type="PROSITE" id="PS50928"/>
    </source>
</evidence>
<protein>
    <recommendedName>
        <fullName evidence="10">Molybdenum transport system permease</fullName>
    </recommendedName>
</protein>
<evidence type="ECO:0000256" key="2">
    <source>
        <dbReference type="ARBA" id="ARBA00007069"/>
    </source>
</evidence>
<organism evidence="12 13">
    <name type="scientific">Paenibacillus cellulosilyticus</name>
    <dbReference type="NCBI Taxonomy" id="375489"/>
    <lineage>
        <taxon>Bacteria</taxon>
        <taxon>Bacillati</taxon>
        <taxon>Bacillota</taxon>
        <taxon>Bacilli</taxon>
        <taxon>Bacillales</taxon>
        <taxon>Paenibacillaceae</taxon>
        <taxon>Paenibacillus</taxon>
    </lineage>
</organism>
<feature type="transmembrane region" description="Helical" evidence="9">
    <location>
        <begin position="48"/>
        <end position="69"/>
    </location>
</feature>
<evidence type="ECO:0000256" key="9">
    <source>
        <dbReference type="RuleBase" id="RU363032"/>
    </source>
</evidence>
<comment type="function">
    <text evidence="10">Part of the binding-protein-dependent transport system for molybdenum; probably responsible for the translocation of the substrate across the membrane.</text>
</comment>
<evidence type="ECO:0000256" key="6">
    <source>
        <dbReference type="ARBA" id="ARBA00022692"/>
    </source>
</evidence>
<dbReference type="SUPFAM" id="SSF161098">
    <property type="entry name" value="MetI-like"/>
    <property type="match status" value="1"/>
</dbReference>
<keyword evidence="3 9" id="KW-0813">Transport</keyword>
<dbReference type="PROSITE" id="PS50928">
    <property type="entry name" value="ABC_TM1"/>
    <property type="match status" value="1"/>
</dbReference>
<accession>A0A2V2Z080</accession>
<gene>
    <name evidence="12" type="ORF">DFQ01_101278</name>
</gene>
<dbReference type="PANTHER" id="PTHR30183:SF3">
    <property type="entry name" value="MOLYBDENUM TRANSPORT SYSTEM PERMEASE PROTEIN MODB"/>
    <property type="match status" value="1"/>
</dbReference>
<dbReference type="OrthoDB" id="9795403at2"/>
<comment type="caution">
    <text evidence="10">Lacks conserved residue(s) required for the propagation of feature annotation.</text>
</comment>
<evidence type="ECO:0000256" key="1">
    <source>
        <dbReference type="ARBA" id="ARBA00004651"/>
    </source>
</evidence>
<dbReference type="GO" id="GO:0015098">
    <property type="term" value="F:molybdate ion transmembrane transporter activity"/>
    <property type="evidence" value="ECO:0007669"/>
    <property type="project" value="UniProtKB-UniRule"/>
</dbReference>
<evidence type="ECO:0000256" key="3">
    <source>
        <dbReference type="ARBA" id="ARBA00022448"/>
    </source>
</evidence>
<feature type="transmembrane region" description="Helical" evidence="9">
    <location>
        <begin position="81"/>
        <end position="107"/>
    </location>
</feature>
<evidence type="ECO:0000256" key="8">
    <source>
        <dbReference type="ARBA" id="ARBA00023136"/>
    </source>
</evidence>
<dbReference type="EMBL" id="QGTQ01000001">
    <property type="protein sequence ID" value="PWW08555.1"/>
    <property type="molecule type" value="Genomic_DNA"/>
</dbReference>
<keyword evidence="8 9" id="KW-0472">Membrane</keyword>
<keyword evidence="13" id="KW-1185">Reference proteome</keyword>
<dbReference type="InterPro" id="IPR000515">
    <property type="entry name" value="MetI-like"/>
</dbReference>
<evidence type="ECO:0000313" key="12">
    <source>
        <dbReference type="EMBL" id="PWW08555.1"/>
    </source>
</evidence>
<keyword evidence="4 10" id="KW-1003">Cell membrane</keyword>
<feature type="transmembrane region" description="Helical" evidence="9">
    <location>
        <begin position="12"/>
        <end position="36"/>
    </location>
</feature>
<dbReference type="Pfam" id="PF00528">
    <property type="entry name" value="BPD_transp_1"/>
    <property type="match status" value="1"/>
</dbReference>
<dbReference type="RefSeq" id="WP_110042079.1">
    <property type="nucleotide sequence ID" value="NZ_CP054613.1"/>
</dbReference>
<name>A0A2V2Z080_9BACL</name>
<evidence type="ECO:0000256" key="7">
    <source>
        <dbReference type="ARBA" id="ARBA00022989"/>
    </source>
</evidence>
<keyword evidence="7 9" id="KW-1133">Transmembrane helix</keyword>
<keyword evidence="5 10" id="KW-0500">Molybdenum</keyword>
<evidence type="ECO:0000256" key="4">
    <source>
        <dbReference type="ARBA" id="ARBA00022475"/>
    </source>
</evidence>
<sequence length="221" mass="24032">MDWSTFFEPIGLSIQISLVASVIIFVCALAAAWWMARVRFFGKSILETILLLPLVLPPTVVGLLLLVLLGRRSWIGKAYEAIAGGPILFTWGAATIAAVVVAFPLAYRSMKTGFEGVDRNLEDSARANGANEWQVFRYISMPLASRELTSAYLLAFCRGLGEFGATLMVAGNIPGRTQTIPTAIYVASDGGSMKMAWAWSGSMILLSFIMLLISNRITKDT</sequence>
<dbReference type="GO" id="GO:0005886">
    <property type="term" value="C:plasma membrane"/>
    <property type="evidence" value="ECO:0007669"/>
    <property type="project" value="UniProtKB-SubCell"/>
</dbReference>
<comment type="caution">
    <text evidence="12">The sequence shown here is derived from an EMBL/GenBank/DDBJ whole genome shotgun (WGS) entry which is preliminary data.</text>
</comment>
<comment type="subcellular location">
    <subcellularLocation>
        <location evidence="1 9">Cell membrane</location>
        <topology evidence="1 9">Multi-pass membrane protein</topology>
    </subcellularLocation>
</comment>
<evidence type="ECO:0000256" key="10">
    <source>
        <dbReference type="RuleBase" id="RU365097"/>
    </source>
</evidence>
<dbReference type="InterPro" id="IPR011867">
    <property type="entry name" value="ModB_ABC"/>
</dbReference>
<dbReference type="NCBIfam" id="TIGR02141">
    <property type="entry name" value="modB_ABC"/>
    <property type="match status" value="1"/>
</dbReference>
<dbReference type="InterPro" id="IPR035906">
    <property type="entry name" value="MetI-like_sf"/>
</dbReference>
<dbReference type="AlphaFoldDB" id="A0A2V2Z080"/>
<feature type="domain" description="ABC transmembrane type-1" evidence="11">
    <location>
        <begin position="10"/>
        <end position="214"/>
    </location>
</feature>
<dbReference type="Gene3D" id="1.10.3720.10">
    <property type="entry name" value="MetI-like"/>
    <property type="match status" value="1"/>
</dbReference>
<evidence type="ECO:0000256" key="5">
    <source>
        <dbReference type="ARBA" id="ARBA00022505"/>
    </source>
</evidence>
<dbReference type="Proteomes" id="UP000246635">
    <property type="component" value="Unassembled WGS sequence"/>
</dbReference>